<sequence length="32" mass="3403">MTRSAVTGNFNRRAIISSLISAATFTPMSTIS</sequence>
<evidence type="ECO:0000313" key="1">
    <source>
        <dbReference type="EMBL" id="JAH65692.1"/>
    </source>
</evidence>
<dbReference type="EMBL" id="GBXM01042885">
    <property type="protein sequence ID" value="JAH65692.1"/>
    <property type="molecule type" value="Transcribed_RNA"/>
</dbReference>
<reference evidence="1" key="1">
    <citation type="submission" date="2014-11" db="EMBL/GenBank/DDBJ databases">
        <authorList>
            <person name="Amaro Gonzalez C."/>
        </authorList>
    </citation>
    <scope>NUCLEOTIDE SEQUENCE</scope>
</reference>
<reference evidence="1" key="2">
    <citation type="journal article" date="2015" name="Fish Shellfish Immunol.">
        <title>Early steps in the European eel (Anguilla anguilla)-Vibrio vulnificus interaction in the gills: Role of the RtxA13 toxin.</title>
        <authorList>
            <person name="Callol A."/>
            <person name="Pajuelo D."/>
            <person name="Ebbesson L."/>
            <person name="Teles M."/>
            <person name="MacKenzie S."/>
            <person name="Amaro C."/>
        </authorList>
    </citation>
    <scope>NUCLEOTIDE SEQUENCE</scope>
</reference>
<name>A0A0E9UIW4_ANGAN</name>
<accession>A0A0E9UIW4</accession>
<proteinExistence type="predicted"/>
<protein>
    <submittedName>
        <fullName evidence="1">Uncharacterized protein</fullName>
    </submittedName>
</protein>
<organism evidence="1">
    <name type="scientific">Anguilla anguilla</name>
    <name type="common">European freshwater eel</name>
    <name type="synonym">Muraena anguilla</name>
    <dbReference type="NCBI Taxonomy" id="7936"/>
    <lineage>
        <taxon>Eukaryota</taxon>
        <taxon>Metazoa</taxon>
        <taxon>Chordata</taxon>
        <taxon>Craniata</taxon>
        <taxon>Vertebrata</taxon>
        <taxon>Euteleostomi</taxon>
        <taxon>Actinopterygii</taxon>
        <taxon>Neopterygii</taxon>
        <taxon>Teleostei</taxon>
        <taxon>Anguilliformes</taxon>
        <taxon>Anguillidae</taxon>
        <taxon>Anguilla</taxon>
    </lineage>
</organism>
<dbReference type="AlphaFoldDB" id="A0A0E9UIW4"/>